<dbReference type="SUPFAM" id="SSF46785">
    <property type="entry name" value="Winged helix' DNA-binding domain"/>
    <property type="match status" value="1"/>
</dbReference>
<dbReference type="CDD" id="cd00090">
    <property type="entry name" value="HTH_ARSR"/>
    <property type="match status" value="1"/>
</dbReference>
<accession>K1E6I6</accession>
<dbReference type="InterPro" id="IPR011991">
    <property type="entry name" value="ArsR-like_HTH"/>
</dbReference>
<comment type="caution">
    <text evidence="2">The sequence shown here is derived from an EMBL/GenBank/DDBJ whole genome shotgun (WGS) entry which is preliminary data.</text>
</comment>
<dbReference type="PANTHER" id="PTHR30363">
    <property type="entry name" value="HTH-TYPE TRANSCRIPTIONAL REGULATOR SRLR-RELATED"/>
    <property type="match status" value="1"/>
</dbReference>
<evidence type="ECO:0000313" key="3">
    <source>
        <dbReference type="Proteomes" id="UP000004474"/>
    </source>
</evidence>
<dbReference type="Gene3D" id="1.10.10.10">
    <property type="entry name" value="Winged helix-like DNA-binding domain superfamily/Winged helix DNA-binding domain"/>
    <property type="match status" value="1"/>
</dbReference>
<feature type="compositionally biased region" description="Low complexity" evidence="1">
    <location>
        <begin position="1"/>
        <end position="10"/>
    </location>
</feature>
<gene>
    <name evidence="2" type="ORF">B277_09847</name>
</gene>
<reference evidence="2 3" key="1">
    <citation type="journal article" date="2012" name="J. Bacteriol.">
        <title>Genome Sequence of Janibacter hoylei MTCC8307, Isolated from the Stratospheric Air.</title>
        <authorList>
            <person name="Pawar S.P."/>
            <person name="Dhotre D.P."/>
            <person name="Shetty S.A."/>
            <person name="Chowdhury S.P."/>
            <person name="Chaudhari B.L."/>
            <person name="Shouche Y.S."/>
        </authorList>
    </citation>
    <scope>NUCLEOTIDE SEQUENCE [LARGE SCALE GENOMIC DNA]</scope>
    <source>
        <strain evidence="2 3">PVAS-1</strain>
    </source>
</reference>
<dbReference type="EMBL" id="ALWX01000042">
    <property type="protein sequence ID" value="EKA61037.1"/>
    <property type="molecule type" value="Genomic_DNA"/>
</dbReference>
<dbReference type="Proteomes" id="UP000004474">
    <property type="component" value="Unassembled WGS sequence"/>
</dbReference>
<dbReference type="PATRIC" id="fig|1210046.3.peg.1885"/>
<dbReference type="AlphaFoldDB" id="K1E6I6"/>
<proteinExistence type="predicted"/>
<dbReference type="RefSeq" id="WP_007927583.1">
    <property type="nucleotide sequence ID" value="NZ_ALWX01000042.1"/>
</dbReference>
<dbReference type="STRING" id="1210046.B277_09847"/>
<evidence type="ECO:0000313" key="2">
    <source>
        <dbReference type="EMBL" id="EKA61037.1"/>
    </source>
</evidence>
<name>K1E6I6_9MICO</name>
<dbReference type="PANTHER" id="PTHR30363:SF28">
    <property type="entry name" value="TRANSCRIPTIONAL REGULATORY PROTEIN-RELATED"/>
    <property type="match status" value="1"/>
</dbReference>
<organism evidence="2 3">
    <name type="scientific">Janibacter hoylei PVAS-1</name>
    <dbReference type="NCBI Taxonomy" id="1210046"/>
    <lineage>
        <taxon>Bacteria</taxon>
        <taxon>Bacillati</taxon>
        <taxon>Actinomycetota</taxon>
        <taxon>Actinomycetes</taxon>
        <taxon>Micrococcales</taxon>
        <taxon>Intrasporangiaceae</taxon>
        <taxon>Janibacter</taxon>
    </lineage>
</organism>
<dbReference type="InterPro" id="IPR036390">
    <property type="entry name" value="WH_DNA-bd_sf"/>
</dbReference>
<dbReference type="InterPro" id="IPR050313">
    <property type="entry name" value="Carb_Metab_HTH_regulators"/>
</dbReference>
<feature type="compositionally biased region" description="Basic and acidic residues" evidence="1">
    <location>
        <begin position="11"/>
        <end position="22"/>
    </location>
</feature>
<protein>
    <submittedName>
        <fullName evidence="2">Transcriptional regulator</fullName>
    </submittedName>
</protein>
<dbReference type="Pfam" id="PF12840">
    <property type="entry name" value="HTH_20"/>
    <property type="match status" value="1"/>
</dbReference>
<dbReference type="InterPro" id="IPR036388">
    <property type="entry name" value="WH-like_DNA-bd_sf"/>
</dbReference>
<feature type="region of interest" description="Disordered" evidence="1">
    <location>
        <begin position="1"/>
        <end position="22"/>
    </location>
</feature>
<evidence type="ECO:0000256" key="1">
    <source>
        <dbReference type="SAM" id="MobiDB-lite"/>
    </source>
</evidence>
<sequence length="246" mass="26354">MVISPRAPRASADDARINDAASRDARTRDRVLALISERGPITAADLAADLGLTATGVRRHLDQLAESGAVTSRAPHMGKRGRGRPAREWVVGEIGHDHLTSDYDELAADAVRFVRETAGDKAVRAFADQRVRALEERCSAEIDRAGDDPAARTAALVDALRSEGYAASARTVGDDVVVGLQLCQGHCPVQHVAAEFPELCEAETDAFSRLLGVHVQRLATLAQGDHVCTTFVPTPGARPHTERSTR</sequence>
<dbReference type="eggNOG" id="COG2345">
    <property type="taxonomic scope" value="Bacteria"/>
</dbReference>